<feature type="signal peptide" evidence="3">
    <location>
        <begin position="1"/>
        <end position="19"/>
    </location>
</feature>
<keyword evidence="5" id="KW-1185">Reference proteome</keyword>
<reference evidence="6" key="1">
    <citation type="submission" date="2025-08" db="UniProtKB">
        <authorList>
            <consortium name="RefSeq"/>
        </authorList>
    </citation>
    <scope>IDENTIFICATION</scope>
</reference>
<dbReference type="KEGG" id="goe:114828619"/>
<feature type="chain" id="PRO_5042596185" evidence="3">
    <location>
        <begin position="20"/>
        <end position="109"/>
    </location>
</feature>
<keyword evidence="3" id="KW-0732">Signal</keyword>
<name>A0AAJ7SI95_9ACAR</name>
<evidence type="ECO:0000313" key="6">
    <source>
        <dbReference type="RefSeq" id="XP_028969149.1"/>
    </source>
</evidence>
<evidence type="ECO:0000256" key="1">
    <source>
        <dbReference type="ARBA" id="ARBA00001968"/>
    </source>
</evidence>
<dbReference type="Proteomes" id="UP000694867">
    <property type="component" value="Unplaced"/>
</dbReference>
<evidence type="ECO:0000313" key="5">
    <source>
        <dbReference type="Proteomes" id="UP000694867"/>
    </source>
</evidence>
<evidence type="ECO:0000256" key="3">
    <source>
        <dbReference type="SAM" id="SignalP"/>
    </source>
</evidence>
<sequence>MRFRLLWAFSTILLAVVDADNHSFLHRDVGTGGDDAFLLRTNLLRPNSRCGPLNEAQCVSNYRLSKARPVVENAFGLLVSTSRISQEAIPLAVETTDVARPDFRITSSK</sequence>
<evidence type="ECO:0000259" key="4">
    <source>
        <dbReference type="Pfam" id="PF13359"/>
    </source>
</evidence>
<dbReference type="InterPro" id="IPR027806">
    <property type="entry name" value="HARBI1_dom"/>
</dbReference>
<feature type="domain" description="DDE Tnp4" evidence="4">
    <location>
        <begin position="33"/>
        <end position="93"/>
    </location>
</feature>
<evidence type="ECO:0000256" key="2">
    <source>
        <dbReference type="ARBA" id="ARBA00022723"/>
    </source>
</evidence>
<gene>
    <name evidence="6" type="primary">LOC114828619</name>
</gene>
<keyword evidence="2" id="KW-0479">Metal-binding</keyword>
<dbReference type="GeneID" id="114828619"/>
<dbReference type="AlphaFoldDB" id="A0AAJ7SI95"/>
<dbReference type="GO" id="GO:0046872">
    <property type="term" value="F:metal ion binding"/>
    <property type="evidence" value="ECO:0007669"/>
    <property type="project" value="UniProtKB-KW"/>
</dbReference>
<proteinExistence type="predicted"/>
<protein>
    <submittedName>
        <fullName evidence="6">Uncharacterized protein LOC114828619</fullName>
    </submittedName>
</protein>
<dbReference type="Pfam" id="PF13359">
    <property type="entry name" value="DDE_Tnp_4"/>
    <property type="match status" value="1"/>
</dbReference>
<dbReference type="RefSeq" id="XP_028969149.1">
    <property type="nucleotide sequence ID" value="XM_029113316.1"/>
</dbReference>
<organism evidence="5 6">
    <name type="scientific">Galendromus occidentalis</name>
    <name type="common">western predatory mite</name>
    <dbReference type="NCBI Taxonomy" id="34638"/>
    <lineage>
        <taxon>Eukaryota</taxon>
        <taxon>Metazoa</taxon>
        <taxon>Ecdysozoa</taxon>
        <taxon>Arthropoda</taxon>
        <taxon>Chelicerata</taxon>
        <taxon>Arachnida</taxon>
        <taxon>Acari</taxon>
        <taxon>Parasitiformes</taxon>
        <taxon>Mesostigmata</taxon>
        <taxon>Gamasina</taxon>
        <taxon>Phytoseioidea</taxon>
        <taxon>Phytoseiidae</taxon>
        <taxon>Typhlodrominae</taxon>
        <taxon>Galendromus</taxon>
    </lineage>
</organism>
<accession>A0AAJ7SI95</accession>
<comment type="cofactor">
    <cofactor evidence="1">
        <name>a divalent metal cation</name>
        <dbReference type="ChEBI" id="CHEBI:60240"/>
    </cofactor>
</comment>